<evidence type="ECO:0000313" key="1">
    <source>
        <dbReference type="EMBL" id="TNN78237.1"/>
    </source>
</evidence>
<sequence>MAPSPASDVQDLLRDLSSILLDDSRNSHLTLTFREVDPFLQCGNAGVMVRATPGRSDMSITALAFVSVVTLDSVPVNISNTLPPLLSCHTGAVFRSSWEVQESVGLSW</sequence>
<name>A0A4Z2IKB9_9TELE</name>
<protein>
    <submittedName>
        <fullName evidence="1">Uncharacterized protein</fullName>
    </submittedName>
</protein>
<gene>
    <name evidence="1" type="ORF">EYF80_011477</name>
</gene>
<accession>A0A4Z2IKB9</accession>
<dbReference type="Proteomes" id="UP000314294">
    <property type="component" value="Unassembled WGS sequence"/>
</dbReference>
<organism evidence="1 2">
    <name type="scientific">Liparis tanakae</name>
    <name type="common">Tanaka's snailfish</name>
    <dbReference type="NCBI Taxonomy" id="230148"/>
    <lineage>
        <taxon>Eukaryota</taxon>
        <taxon>Metazoa</taxon>
        <taxon>Chordata</taxon>
        <taxon>Craniata</taxon>
        <taxon>Vertebrata</taxon>
        <taxon>Euteleostomi</taxon>
        <taxon>Actinopterygii</taxon>
        <taxon>Neopterygii</taxon>
        <taxon>Teleostei</taxon>
        <taxon>Neoteleostei</taxon>
        <taxon>Acanthomorphata</taxon>
        <taxon>Eupercaria</taxon>
        <taxon>Perciformes</taxon>
        <taxon>Cottioidei</taxon>
        <taxon>Cottales</taxon>
        <taxon>Liparidae</taxon>
        <taxon>Liparis</taxon>
    </lineage>
</organism>
<evidence type="ECO:0000313" key="2">
    <source>
        <dbReference type="Proteomes" id="UP000314294"/>
    </source>
</evidence>
<comment type="caution">
    <text evidence="1">The sequence shown here is derived from an EMBL/GenBank/DDBJ whole genome shotgun (WGS) entry which is preliminary data.</text>
</comment>
<dbReference type="AlphaFoldDB" id="A0A4Z2IKB9"/>
<proteinExistence type="predicted"/>
<reference evidence="1 2" key="1">
    <citation type="submission" date="2019-03" db="EMBL/GenBank/DDBJ databases">
        <title>First draft genome of Liparis tanakae, snailfish: a comprehensive survey of snailfish specific genes.</title>
        <authorList>
            <person name="Kim W."/>
            <person name="Song I."/>
            <person name="Jeong J.-H."/>
            <person name="Kim D."/>
            <person name="Kim S."/>
            <person name="Ryu S."/>
            <person name="Song J.Y."/>
            <person name="Lee S.K."/>
        </authorList>
    </citation>
    <scope>NUCLEOTIDE SEQUENCE [LARGE SCALE GENOMIC DNA]</scope>
    <source>
        <tissue evidence="1">Muscle</tissue>
    </source>
</reference>
<keyword evidence="2" id="KW-1185">Reference proteome</keyword>
<dbReference type="EMBL" id="SRLO01000075">
    <property type="protein sequence ID" value="TNN78237.1"/>
    <property type="molecule type" value="Genomic_DNA"/>
</dbReference>